<dbReference type="GO" id="GO:0004519">
    <property type="term" value="F:endonuclease activity"/>
    <property type="evidence" value="ECO:0007669"/>
    <property type="project" value="UniProtKB-KW"/>
</dbReference>
<dbReference type="InterPro" id="IPR003615">
    <property type="entry name" value="HNH_nuc"/>
</dbReference>
<keyword evidence="3" id="KW-0540">Nuclease</keyword>
<dbReference type="Pfam" id="PF13391">
    <property type="entry name" value="HNH_2"/>
    <property type="match status" value="1"/>
</dbReference>
<reference evidence="3 4" key="1">
    <citation type="submission" date="2023-04" db="EMBL/GenBank/DDBJ databases">
        <title>Fusibacter bizertensis strain WBS, isolated from littoral bottom sediments of the Arctic seas - biochemical and genomic analysis.</title>
        <authorList>
            <person name="Brioukhanov A.L."/>
        </authorList>
    </citation>
    <scope>NUCLEOTIDE SEQUENCE [LARGE SCALE GENOMIC DNA]</scope>
    <source>
        <strain evidence="3 4">WBS</strain>
    </source>
</reference>
<evidence type="ECO:0000313" key="3">
    <source>
        <dbReference type="EMBL" id="MDH8679929.1"/>
    </source>
</evidence>
<comment type="caution">
    <text evidence="3">The sequence shown here is derived from an EMBL/GenBank/DDBJ whole genome shotgun (WGS) entry which is preliminary data.</text>
</comment>
<proteinExistence type="predicted"/>
<sequence length="261" mass="30602">MSTLSKNIKNRKNLTEEEKVILLTEVNRVCPLCGTKLIYKKKTRNLYSFEVAHIYPHSSSEYEKELLADAKRLSDDSEDIANLILLCPSCHRKHDKYTTIEEYYTLYNLKERMNAESNCKEHFGDYKIEFEIIEVIHSLAENIKNNRSKFVKLEMSAMRIEEKSDETLDVFVKTTIEMYVQLYYLSIKDKFNELEKDDEGIFDLIASQIKSFYLQLKRKESNKSIIFEQVAEWIFVQSGSKSKIASQIIASYFVQSCEVLT</sequence>
<keyword evidence="3" id="KW-0255">Endonuclease</keyword>
<keyword evidence="4" id="KW-1185">Reference proteome</keyword>
<feature type="domain" description="HNH nuclease" evidence="1">
    <location>
        <begin position="30"/>
        <end position="97"/>
    </location>
</feature>
<dbReference type="Pfam" id="PF20277">
    <property type="entry name" value="CTD11"/>
    <property type="match status" value="1"/>
</dbReference>
<dbReference type="Gene3D" id="1.10.30.50">
    <property type="match status" value="1"/>
</dbReference>
<dbReference type="InterPro" id="IPR046921">
    <property type="entry name" value="ABC-3C_CTD11"/>
</dbReference>
<organism evidence="3 4">
    <name type="scientific">Fusibacter bizertensis</name>
    <dbReference type="NCBI Taxonomy" id="1488331"/>
    <lineage>
        <taxon>Bacteria</taxon>
        <taxon>Bacillati</taxon>
        <taxon>Bacillota</taxon>
        <taxon>Clostridia</taxon>
        <taxon>Eubacteriales</taxon>
        <taxon>Eubacteriales Family XII. Incertae Sedis</taxon>
        <taxon>Fusibacter</taxon>
    </lineage>
</organism>
<gene>
    <name evidence="3" type="ORF">QE109_17410</name>
</gene>
<dbReference type="EMBL" id="JARYZI010000023">
    <property type="protein sequence ID" value="MDH8679929.1"/>
    <property type="molecule type" value="Genomic_DNA"/>
</dbReference>
<dbReference type="EC" id="3.1.-.-" evidence="3"/>
<keyword evidence="3" id="KW-0378">Hydrolase</keyword>
<dbReference type="GO" id="GO:0016787">
    <property type="term" value="F:hydrolase activity"/>
    <property type="evidence" value="ECO:0007669"/>
    <property type="project" value="UniProtKB-KW"/>
</dbReference>
<dbReference type="Proteomes" id="UP001158045">
    <property type="component" value="Unassembled WGS sequence"/>
</dbReference>
<evidence type="ECO:0000259" key="2">
    <source>
        <dbReference type="Pfam" id="PF20277"/>
    </source>
</evidence>
<evidence type="ECO:0000313" key="4">
    <source>
        <dbReference type="Proteomes" id="UP001158045"/>
    </source>
</evidence>
<protein>
    <submittedName>
        <fullName evidence="3">HNH endonuclease signature motif containing protein</fullName>
        <ecNumber evidence="3">3.1.-.-</ecNumber>
    </submittedName>
</protein>
<dbReference type="CDD" id="cd00085">
    <property type="entry name" value="HNHc"/>
    <property type="match status" value="1"/>
</dbReference>
<name>A0ABT6NHN3_9FIRM</name>
<evidence type="ECO:0000259" key="1">
    <source>
        <dbReference type="Pfam" id="PF13391"/>
    </source>
</evidence>
<accession>A0ABT6NHN3</accession>
<dbReference type="RefSeq" id="WP_281095823.1">
    <property type="nucleotide sequence ID" value="NZ_JARYZI010000023.1"/>
</dbReference>
<feature type="domain" description="ABC-three component systems C-terminal" evidence="2">
    <location>
        <begin position="123"/>
        <end position="260"/>
    </location>
</feature>